<proteinExistence type="predicted"/>
<dbReference type="STRING" id="310780.SAMN05216267_104640"/>
<organism evidence="2 3">
    <name type="scientific">Actinacidiphila rubida</name>
    <dbReference type="NCBI Taxonomy" id="310780"/>
    <lineage>
        <taxon>Bacteria</taxon>
        <taxon>Bacillati</taxon>
        <taxon>Actinomycetota</taxon>
        <taxon>Actinomycetes</taxon>
        <taxon>Kitasatosporales</taxon>
        <taxon>Streptomycetaceae</taxon>
        <taxon>Actinacidiphila</taxon>
    </lineage>
</organism>
<evidence type="ECO:0008006" key="4">
    <source>
        <dbReference type="Google" id="ProtNLM"/>
    </source>
</evidence>
<keyword evidence="1" id="KW-1133">Transmembrane helix</keyword>
<evidence type="ECO:0000313" key="3">
    <source>
        <dbReference type="Proteomes" id="UP000181951"/>
    </source>
</evidence>
<accession>A0A1H8SY10</accession>
<protein>
    <recommendedName>
        <fullName evidence="4">Holin</fullName>
    </recommendedName>
</protein>
<evidence type="ECO:0000313" key="2">
    <source>
        <dbReference type="EMBL" id="SEO83366.1"/>
    </source>
</evidence>
<dbReference type="EMBL" id="FODD01000046">
    <property type="protein sequence ID" value="SEO83366.1"/>
    <property type="molecule type" value="Genomic_DNA"/>
</dbReference>
<keyword evidence="1" id="KW-0472">Membrane</keyword>
<sequence>MRRLTPTALKDLLSGVLLTGGFTVISTGIADLCGSGYGLIAGGIGLVGLQQWWAKSGG</sequence>
<reference evidence="2 3" key="1">
    <citation type="submission" date="2016-10" db="EMBL/GenBank/DDBJ databases">
        <authorList>
            <person name="de Groot N.N."/>
        </authorList>
    </citation>
    <scope>NUCLEOTIDE SEQUENCE [LARGE SCALE GENOMIC DNA]</scope>
    <source>
        <strain evidence="2 3">CGMCC 4.2026</strain>
    </source>
</reference>
<evidence type="ECO:0000256" key="1">
    <source>
        <dbReference type="SAM" id="Phobius"/>
    </source>
</evidence>
<dbReference type="Proteomes" id="UP000181951">
    <property type="component" value="Unassembled WGS sequence"/>
</dbReference>
<keyword evidence="1" id="KW-0812">Transmembrane</keyword>
<dbReference type="AlphaFoldDB" id="A0A1H8SY10"/>
<keyword evidence="3" id="KW-1185">Reference proteome</keyword>
<gene>
    <name evidence="2" type="ORF">SAMN05216267_104640</name>
</gene>
<feature type="transmembrane region" description="Helical" evidence="1">
    <location>
        <begin position="36"/>
        <end position="54"/>
    </location>
</feature>
<name>A0A1H8SY10_9ACTN</name>